<dbReference type="InterPro" id="IPR036291">
    <property type="entry name" value="NAD(P)-bd_dom_sf"/>
</dbReference>
<sequence>MRVFVTGTAGFIGFHLARRLLAEGHIVIGYDGVTDYYDIDLKRARLAQLAGMPGFTAVEAMLEDAEGLKAALAASHAEIVVHLAAQAGVRYSIESPQSYISSNLVGTANLLEAVRAHRPRHLLFASSSSVYGGNDKMPFAEVDRADQPVSLYAATKKGGEAMVHSYSHLWDIPATSLRFFTVYGPWGRPDMALFKFVRAIEAGQGIDVYGEGRMRRDFTYIDDLVAVVRRLMDRPPVRGEVLAGDTLSPVAPCRMVNIAGGRPQALMDFIAAVEAALGRKALCNFLPMQAGDPQETAADTGLLLQLVGQLPETPMAVGVGHFVDWYRAYYRESAA</sequence>
<dbReference type="PRINTS" id="PR01713">
    <property type="entry name" value="NUCEPIMERASE"/>
</dbReference>
<evidence type="ECO:0000256" key="1">
    <source>
        <dbReference type="ARBA" id="ARBA00023027"/>
    </source>
</evidence>
<dbReference type="AlphaFoldDB" id="A0A0F5LPM0"/>
<dbReference type="InterPro" id="IPR001509">
    <property type="entry name" value="Epimerase_deHydtase"/>
</dbReference>
<dbReference type="Proteomes" id="UP000033608">
    <property type="component" value="Unassembled WGS sequence"/>
</dbReference>
<proteinExistence type="predicted"/>
<dbReference type="EMBL" id="FQVC01000002">
    <property type="protein sequence ID" value="SHE63712.1"/>
    <property type="molecule type" value="Genomic_DNA"/>
</dbReference>
<dbReference type="PANTHER" id="PTHR43574">
    <property type="entry name" value="EPIMERASE-RELATED"/>
    <property type="match status" value="1"/>
</dbReference>
<evidence type="ECO:0000313" key="3">
    <source>
        <dbReference type="EMBL" id="KKB84069.1"/>
    </source>
</evidence>
<dbReference type="Pfam" id="PF01370">
    <property type="entry name" value="Epimerase"/>
    <property type="match status" value="1"/>
</dbReference>
<dbReference type="Gene3D" id="3.40.50.720">
    <property type="entry name" value="NAD(P)-binding Rossmann-like Domain"/>
    <property type="match status" value="1"/>
</dbReference>
<protein>
    <submittedName>
        <fullName evidence="4">UDP-glucuronate 4-epimerase</fullName>
    </submittedName>
    <submittedName>
        <fullName evidence="3">UDP-glucuronate 5-epimerase</fullName>
    </submittedName>
</protein>
<dbReference type="OrthoDB" id="9801785at2"/>
<keyword evidence="5" id="KW-1185">Reference proteome</keyword>
<evidence type="ECO:0000259" key="2">
    <source>
        <dbReference type="Pfam" id="PF01370"/>
    </source>
</evidence>
<evidence type="ECO:0000313" key="4">
    <source>
        <dbReference type="EMBL" id="SHE63712.1"/>
    </source>
</evidence>
<reference evidence="4 6" key="2">
    <citation type="submission" date="2016-11" db="EMBL/GenBank/DDBJ databases">
        <authorList>
            <person name="Jaros S."/>
            <person name="Januszkiewicz K."/>
            <person name="Wedrychowicz H."/>
        </authorList>
    </citation>
    <scope>NUCLEOTIDE SEQUENCE [LARGE SCALE GENOMIC DNA]</scope>
    <source>
        <strain evidence="4 6">DSM 17137</strain>
    </source>
</reference>
<dbReference type="SUPFAM" id="SSF51735">
    <property type="entry name" value="NAD(P)-binding Rossmann-fold domains"/>
    <property type="match status" value="1"/>
</dbReference>
<evidence type="ECO:0000313" key="6">
    <source>
        <dbReference type="Proteomes" id="UP000184533"/>
    </source>
</evidence>
<gene>
    <name evidence="4" type="ORF">SAMN02745223_00749</name>
    <name evidence="3" type="ORF">VW29_12480</name>
</gene>
<keyword evidence="1" id="KW-0520">NAD</keyword>
<dbReference type="RefSeq" id="WP_046135588.1">
    <property type="nucleotide sequence ID" value="NZ_FQVC01000002.1"/>
</dbReference>
<accession>A0A0F5LPM0</accession>
<dbReference type="STRING" id="1121477.SAMN02745223_00749"/>
<reference evidence="3 5" key="1">
    <citation type="submission" date="2015-03" db="EMBL/GenBank/DDBJ databases">
        <authorList>
            <person name="Hassan Y.I."/>
            <person name="Lepp D."/>
            <person name="Zhou T."/>
        </authorList>
    </citation>
    <scope>NUCLEOTIDE SEQUENCE [LARGE SCALE GENOMIC DNA]</scope>
    <source>
        <strain evidence="3 5">DSM 17137</strain>
    </source>
</reference>
<organism evidence="3 5">
    <name type="scientific">Devosia limi DSM 17137</name>
    <dbReference type="NCBI Taxonomy" id="1121477"/>
    <lineage>
        <taxon>Bacteria</taxon>
        <taxon>Pseudomonadati</taxon>
        <taxon>Pseudomonadota</taxon>
        <taxon>Alphaproteobacteria</taxon>
        <taxon>Hyphomicrobiales</taxon>
        <taxon>Devosiaceae</taxon>
        <taxon>Devosia</taxon>
    </lineage>
</organism>
<feature type="domain" description="NAD-dependent epimerase/dehydratase" evidence="2">
    <location>
        <begin position="3"/>
        <end position="235"/>
    </location>
</feature>
<dbReference type="EMBL" id="LAJF01000084">
    <property type="protein sequence ID" value="KKB84069.1"/>
    <property type="molecule type" value="Genomic_DNA"/>
</dbReference>
<dbReference type="PATRIC" id="fig|1121477.3.peg.3649"/>
<evidence type="ECO:0000313" key="5">
    <source>
        <dbReference type="Proteomes" id="UP000033608"/>
    </source>
</evidence>
<name>A0A0F5LPM0_9HYPH</name>
<dbReference type="Proteomes" id="UP000184533">
    <property type="component" value="Unassembled WGS sequence"/>
</dbReference>